<dbReference type="HOGENOM" id="CLU_1508237_0_0_0"/>
<dbReference type="AlphaFoldDB" id="A8ZR86"/>
<reference evidence="2" key="1">
    <citation type="submission" date="2007-10" db="EMBL/GenBank/DDBJ databases">
        <title>Complete sequence of Plasmid2 pDGEO02 of Deinococcus geothermalis DSM 11300.</title>
        <authorList>
            <consortium name="US DOE Joint Genome Institute"/>
            <person name="Copeland A."/>
            <person name="Lucas S."/>
            <person name="Lapidus A."/>
            <person name="Barry K."/>
            <person name="Detter J.C."/>
            <person name="Glavina del Rio T."/>
            <person name="Hammon N."/>
            <person name="Israni S."/>
            <person name="Dalin E."/>
            <person name="Tice H."/>
            <person name="Pitluck S."/>
            <person name="Brettin T."/>
            <person name="Bruce D."/>
            <person name="Han C."/>
            <person name="Tapia R."/>
            <person name="Saunders E."/>
            <person name="Gilna P."/>
            <person name="Schmutz J."/>
            <person name="Larimer F."/>
            <person name="Land M."/>
            <person name="Hauser L."/>
            <person name="Kyrpides N."/>
            <person name="Kim E."/>
            <person name="Daly M.J."/>
            <person name="Fredrickson J.K."/>
            <person name="Makarova K.S."/>
            <person name="Gaidamakova E.K."/>
            <person name="Zhai M."/>
            <person name="Richardson P."/>
        </authorList>
    </citation>
    <scope>NUCLEOTIDE SEQUENCE [LARGE SCALE GENOMIC DNA]</scope>
    <source>
        <strain evidence="2">DSM 11300</strain>
        <plasmid evidence="2">pDGEO02</plasmid>
    </source>
</reference>
<gene>
    <name evidence="2" type="ORF">Dgeo_2952</name>
</gene>
<dbReference type="RefSeq" id="WP_012173387.1">
    <property type="nucleotide sequence ID" value="NC_009939.1"/>
</dbReference>
<evidence type="ECO:0000256" key="1">
    <source>
        <dbReference type="SAM" id="SignalP"/>
    </source>
</evidence>
<accession>A8ZR86</accession>
<proteinExistence type="predicted"/>
<sequence>MHLRTLLTLLALSAASAQSTLPPQVNARPTMPTVRADVSGQLPDMILTARQVVLYAPALLRPDVAEAVRRALTERGTQVYLITTRTPLFTDNSFTFRILLMNVPTYLTAGIGTPFALIDGRGISGPGVAGPGAAAYTTAAATARLADWVERVTRATQPLDPVQVVKSWVAQKHGLQLR</sequence>
<evidence type="ECO:0000313" key="2">
    <source>
        <dbReference type="EMBL" id="ABW34995.1"/>
    </source>
</evidence>
<feature type="signal peptide" evidence="1">
    <location>
        <begin position="1"/>
        <end position="27"/>
    </location>
</feature>
<keyword evidence="3" id="KW-1185">Reference proteome</keyword>
<feature type="chain" id="PRO_5002734636" evidence="1">
    <location>
        <begin position="28"/>
        <end position="178"/>
    </location>
</feature>
<evidence type="ECO:0000313" key="3">
    <source>
        <dbReference type="Proteomes" id="UP000002431"/>
    </source>
</evidence>
<dbReference type="Proteomes" id="UP000002431">
    <property type="component" value="Plasmid pDGEO02"/>
</dbReference>
<organism evidence="2 3">
    <name type="scientific">Deinococcus geothermalis (strain DSM 11300 / CIP 105573 / AG-3a)</name>
    <dbReference type="NCBI Taxonomy" id="319795"/>
    <lineage>
        <taxon>Bacteria</taxon>
        <taxon>Thermotogati</taxon>
        <taxon>Deinococcota</taxon>
        <taxon>Deinococci</taxon>
        <taxon>Deinococcales</taxon>
        <taxon>Deinococcaceae</taxon>
        <taxon>Deinococcus</taxon>
    </lineage>
</organism>
<dbReference type="KEGG" id="dge:Dgeo_2952"/>
<protein>
    <submittedName>
        <fullName evidence="2">Uncharacterized protein</fullName>
    </submittedName>
</protein>
<keyword evidence="1" id="KW-0732">Signal</keyword>
<keyword evidence="2" id="KW-0614">Plasmid</keyword>
<name>A8ZR86_DEIGD</name>
<geneLocation type="plasmid" evidence="2 3">
    <name>pDGEO02</name>
</geneLocation>
<dbReference type="EMBL" id="CP000856">
    <property type="protein sequence ID" value="ABW34995.1"/>
    <property type="molecule type" value="Genomic_DNA"/>
</dbReference>